<gene>
    <name evidence="6" type="primary">hxuA_1</name>
    <name evidence="6" type="ORF">VVAX_01113</name>
</gene>
<dbReference type="PANTHER" id="PTHR12338:SF8">
    <property type="entry name" value="HEME_HEMOPEXIN-BINDING PROTEIN"/>
    <property type="match status" value="1"/>
</dbReference>
<keyword evidence="2" id="KW-0964">Secreted</keyword>
<evidence type="ECO:0000313" key="6">
    <source>
        <dbReference type="EMBL" id="CAA2101175.1"/>
    </source>
</evidence>
<evidence type="ECO:0000256" key="2">
    <source>
        <dbReference type="ARBA" id="ARBA00022525"/>
    </source>
</evidence>
<dbReference type="NCBIfam" id="TIGR01901">
    <property type="entry name" value="adhes_NPXG"/>
    <property type="match status" value="1"/>
</dbReference>
<dbReference type="SMART" id="SM00912">
    <property type="entry name" value="Haemagg_act"/>
    <property type="match status" value="1"/>
</dbReference>
<dbReference type="EMBL" id="LR743507">
    <property type="protein sequence ID" value="CAA2101175.1"/>
    <property type="molecule type" value="Genomic_DNA"/>
</dbReference>
<feature type="domain" description="Filamentous haemagglutinin FhaB/tRNA nuclease CdiA-like TPS" evidence="5">
    <location>
        <begin position="32"/>
        <end position="159"/>
    </location>
</feature>
<dbReference type="PANTHER" id="PTHR12338">
    <property type="entry name" value="AUTOTRANSPORTER"/>
    <property type="match status" value="1"/>
</dbReference>
<accession>A0A679J365</accession>
<reference evidence="6" key="1">
    <citation type="submission" date="2019-12" db="EMBL/GenBank/DDBJ databases">
        <authorList>
            <person name="Cremers G."/>
        </authorList>
    </citation>
    <scope>NUCLEOTIDE SEQUENCE</scope>
    <source>
        <strain evidence="6">Vvax</strain>
    </source>
</reference>
<protein>
    <submittedName>
        <fullName evidence="6">Heme/hemopexin-binding protein</fullName>
    </submittedName>
</protein>
<dbReference type="SUPFAM" id="SSF51126">
    <property type="entry name" value="Pectin lyase-like"/>
    <property type="match status" value="1"/>
</dbReference>
<organism evidence="6">
    <name type="scientific">Variovorax paradoxus</name>
    <dbReference type="NCBI Taxonomy" id="34073"/>
    <lineage>
        <taxon>Bacteria</taxon>
        <taxon>Pseudomonadati</taxon>
        <taxon>Pseudomonadota</taxon>
        <taxon>Betaproteobacteria</taxon>
        <taxon>Burkholderiales</taxon>
        <taxon>Comamonadaceae</taxon>
        <taxon>Variovorax</taxon>
    </lineage>
</organism>
<keyword evidence="3 4" id="KW-0732">Signal</keyword>
<dbReference type="Pfam" id="PF05860">
    <property type="entry name" value="TPS"/>
    <property type="match status" value="1"/>
</dbReference>
<evidence type="ECO:0000256" key="4">
    <source>
        <dbReference type="SAM" id="SignalP"/>
    </source>
</evidence>
<dbReference type="InterPro" id="IPR050909">
    <property type="entry name" value="Bact_Autotransporter_VF"/>
</dbReference>
<feature type="signal peptide" evidence="4">
    <location>
        <begin position="1"/>
        <end position="34"/>
    </location>
</feature>
<dbReference type="InterPro" id="IPR041286">
    <property type="entry name" value="MBG_2"/>
</dbReference>
<dbReference type="GO" id="GO:0005576">
    <property type="term" value="C:extracellular region"/>
    <property type="evidence" value="ECO:0007669"/>
    <property type="project" value="UniProtKB-SubCell"/>
</dbReference>
<name>A0A679J365_VARPD</name>
<dbReference type="Pfam" id="PF18676">
    <property type="entry name" value="MBG_2"/>
    <property type="match status" value="1"/>
</dbReference>
<comment type="subcellular location">
    <subcellularLocation>
        <location evidence="1">Secreted</location>
    </subcellularLocation>
</comment>
<feature type="chain" id="PRO_5025582423" evidence="4">
    <location>
        <begin position="35"/>
        <end position="1808"/>
    </location>
</feature>
<dbReference type="RefSeq" id="WP_339088823.1">
    <property type="nucleotide sequence ID" value="NZ_LR743507.1"/>
</dbReference>
<dbReference type="InterPro" id="IPR011050">
    <property type="entry name" value="Pectin_lyase_fold/virulence"/>
</dbReference>
<sequence>MKQRIPSSRASLRRLQLRPIALSLICAGAAPAMAQVLPGGFMPVAGGVTMTQGGGVMNINQPFQRGIVNWQTFSIGAGGTVNIAQPSTRAVLLNRVVGDGNSILASRIDGTLRTSLAGNPNLPGGSVFLVNPSGIVFGRGASVNVGGLVASTLDIANDNFMPAGSMDKVFGKNEQLLFVGDAGSVAQVKVEGGATIATTSPNGTVALLGGSVRNEGDINVARGSAGLVSASKVTLNLDFEGDGLTTFKIPADGQTTFKLAELQAVDKTATAQLMNSGSVTADGGRVVLMAAAADVDARQLVVSQTGVVRARSLASRNGEIVLDTGVSPRNSSEMLLGGTLDASGGEAGVAGGSITARGDYIRMAGLNADASGSSGGAVSVKGVAAVTMAPDARISANATGANGAGGAVDIGSPHTHISGEIAARGAGSGAGGTIGTAGDVLEVADGARIDAAGGATGANGQWNASARSELNVDTTVPAYDAAGYGSTVDGTRVSAAALGDALGRATDVRLSTGSVEGETNDVVFQFSAEVVKSQGRDARLTVDSLHDVVMRNASSIRSTAGALHVDFDANAGNSELGGAILIDAASIATNGGNIRFYGQGKADTGYAEGRVVSAEGSDLYSGQAGITLSSSSLSTCATGTSACGGNGSITLRGQGVSQETVEGPNYRVSSDGVAVLGSTLATGAGSIDIEGRGAIRANGVLLGSTEAGDSVLSTGTGDVRIIGSSRSWTTDDPVAVYADSIVSSSIGAPQVTAGNAAGISMRGATIAAGGRVSIDGTGSDTQGLLASTAFVTSAAAANNGTGMGFNAGDGVSMTGSSISAGQGRDVSIAGTAGGKSYVVNNGGTVLLGADANAVEIQVEAGQGVRAESGRVAIDGRGGDVRVVRVNTRVDPPGLVGLAPSPSGAVLDVSSTSGAGGTVSIAARNVLVSDVYDDRPTIDAGGAGQSGTIDVRASNAIAIDAQASLRADAKSATGNGGTINVIAGDTLRGYGSLSARGGSAGGNGGTIETSAPHFALLGLRVDASAPVGTAGSWLIDPFDVNIAHGVASGSLTGNPFDPLAASTIQDGDINNALDGGTSVTITTGTGGVATDGNITFAADAAIVRSKGASPLTFELDAAHNINAFSNNSIQSNSGALNVVLNAGVGGQNGSIFMSGAKINTNGGDVTMTADTSGTGSQAISITNTTIDTRTTALGDAGPGGAVQITGKRGTPTSGFGATVQLNGATIQSSTGDVSITGTAPGGTGVRIGAGTGASQILTTSGDIGITGIGSGVTDPSTGPIAVQAVDLSNVTVRSVDGNIGIRGLVTPGVASATSGGVLVANNALVTTLGVGSIDIAGESQANGTGVTIATGGRVDGNNNVVLRASNNGTTDALAIAGNVRAGNVLNLRPGGVDAAGNAVDRTANPITLGGTAATGFAVSAAEFAQLDAPTIVAGSNAHAAGIDVVGPLTLPGALTLQNGGGGIRLGGAVAVAKLGLVSGGDITQTAAAPITAGTLLARSTGGSVLLDQAANNVSAATVGGGAAGAFRYVDVDTVQLGSVSVTGYDAAGNAPQAVSATSMAADTVFVRTLSGDLLLGTNVSSTGGTDLVAGSRFQNLGGYAITGAPWRVWADTWVGETRGGLAGSGLYPNLYHCAYSGLCTVGIPAGANHFIYAQQPVATVRIGNATRPFGFPNPLFSYTLDGLILGDTGAGFAGFMFSPALRTSPLGVYPINGTFTSAEGYAVNVVPGNLLVAGMPDLPRPDTLRDLPVTWLYDRNMGPPPICFATGSLEGDRAVQGADVLAREWSRVRSRPNLSSCVDTEKRNGCADF</sequence>
<evidence type="ECO:0000259" key="5">
    <source>
        <dbReference type="SMART" id="SM00912"/>
    </source>
</evidence>
<dbReference type="Gene3D" id="2.160.20.10">
    <property type="entry name" value="Single-stranded right-handed beta-helix, Pectin lyase-like"/>
    <property type="match status" value="2"/>
</dbReference>
<evidence type="ECO:0000256" key="1">
    <source>
        <dbReference type="ARBA" id="ARBA00004613"/>
    </source>
</evidence>
<dbReference type="InterPro" id="IPR012334">
    <property type="entry name" value="Pectin_lyas_fold"/>
</dbReference>
<evidence type="ECO:0000256" key="3">
    <source>
        <dbReference type="ARBA" id="ARBA00022729"/>
    </source>
</evidence>
<dbReference type="InterPro" id="IPR008638">
    <property type="entry name" value="FhaB/CdiA-like_TPS"/>
</dbReference>
<proteinExistence type="predicted"/>